<evidence type="ECO:0000313" key="2">
    <source>
        <dbReference type="EMBL" id="EAW29738.1"/>
    </source>
</evidence>
<evidence type="ECO:0000256" key="1">
    <source>
        <dbReference type="SAM" id="MobiDB-lite"/>
    </source>
</evidence>
<comment type="caution">
    <text evidence="2">The sequence shown here is derived from an EMBL/GenBank/DDBJ whole genome shotgun (WGS) entry which is preliminary data.</text>
</comment>
<proteinExistence type="predicted"/>
<keyword evidence="3" id="KW-1185">Reference proteome</keyword>
<organism evidence="2 3">
    <name type="scientific">marine gamma proteobacterium HTCC2143</name>
    <dbReference type="NCBI Taxonomy" id="247633"/>
    <lineage>
        <taxon>Bacteria</taxon>
        <taxon>Pseudomonadati</taxon>
        <taxon>Pseudomonadota</taxon>
        <taxon>Gammaproteobacteria</taxon>
        <taxon>Cellvibrionales</taxon>
        <taxon>Spongiibacteraceae</taxon>
        <taxon>BD1-7 clade</taxon>
    </lineage>
</organism>
<name>A0YHF0_9GAMM</name>
<dbReference type="Proteomes" id="UP000004931">
    <property type="component" value="Unassembled WGS sequence"/>
</dbReference>
<sequence length="28" mass="3194">MNDEADPDQPGFFQQTHKTVASNWDESV</sequence>
<evidence type="ECO:0000313" key="3">
    <source>
        <dbReference type="Proteomes" id="UP000004931"/>
    </source>
</evidence>
<dbReference type="EMBL" id="AAVT01000016">
    <property type="protein sequence ID" value="EAW29738.1"/>
    <property type="molecule type" value="Genomic_DNA"/>
</dbReference>
<reference evidence="2 3" key="1">
    <citation type="journal article" date="2010" name="J. Bacteriol.">
        <title>Genome sequence of the oligotrophic marine Gammaproteobacterium HTCC2143, isolated from the Oregon Coast.</title>
        <authorList>
            <person name="Oh H.M."/>
            <person name="Kang I."/>
            <person name="Ferriera S."/>
            <person name="Giovannoni S.J."/>
            <person name="Cho J.C."/>
        </authorList>
    </citation>
    <scope>NUCLEOTIDE SEQUENCE [LARGE SCALE GENOMIC DNA]</scope>
    <source>
        <strain evidence="2 3">HTCC2143</strain>
    </source>
</reference>
<feature type="compositionally biased region" description="Polar residues" evidence="1">
    <location>
        <begin position="12"/>
        <end position="28"/>
    </location>
</feature>
<feature type="region of interest" description="Disordered" evidence="1">
    <location>
        <begin position="1"/>
        <end position="28"/>
    </location>
</feature>
<protein>
    <submittedName>
        <fullName evidence="2">Uncharacterized protein</fullName>
    </submittedName>
</protein>
<gene>
    <name evidence="2" type="ORF">GP2143_11509</name>
</gene>
<accession>A0YHF0</accession>
<dbReference type="AlphaFoldDB" id="A0YHF0"/>